<sequence length="80" mass="8846">VLVNTYFTLNHFPSGPYIYTAGREQCRGGWPFINILPASCLCVLRGSTQDRDPLPAVSRGHSGTPIVVRDLCVRSRSCDH</sequence>
<dbReference type="EMBL" id="CATNWA010017648">
    <property type="protein sequence ID" value="CAI9602131.1"/>
    <property type="molecule type" value="Genomic_DNA"/>
</dbReference>
<gene>
    <name evidence="1" type="ORF">SPARVUS_LOCUS13087383</name>
</gene>
<organism evidence="1 2">
    <name type="scientific">Staurois parvus</name>
    <dbReference type="NCBI Taxonomy" id="386267"/>
    <lineage>
        <taxon>Eukaryota</taxon>
        <taxon>Metazoa</taxon>
        <taxon>Chordata</taxon>
        <taxon>Craniata</taxon>
        <taxon>Vertebrata</taxon>
        <taxon>Euteleostomi</taxon>
        <taxon>Amphibia</taxon>
        <taxon>Batrachia</taxon>
        <taxon>Anura</taxon>
        <taxon>Neobatrachia</taxon>
        <taxon>Ranoidea</taxon>
        <taxon>Ranidae</taxon>
        <taxon>Staurois</taxon>
    </lineage>
</organism>
<dbReference type="Proteomes" id="UP001162483">
    <property type="component" value="Unassembled WGS sequence"/>
</dbReference>
<feature type="non-terminal residue" evidence="1">
    <location>
        <position position="1"/>
    </location>
</feature>
<name>A0ABN9G388_9NEOB</name>
<protein>
    <submittedName>
        <fullName evidence="1">Uncharacterized protein</fullName>
    </submittedName>
</protein>
<evidence type="ECO:0000313" key="2">
    <source>
        <dbReference type="Proteomes" id="UP001162483"/>
    </source>
</evidence>
<comment type="caution">
    <text evidence="1">The sequence shown here is derived from an EMBL/GenBank/DDBJ whole genome shotgun (WGS) entry which is preliminary data.</text>
</comment>
<evidence type="ECO:0000313" key="1">
    <source>
        <dbReference type="EMBL" id="CAI9602131.1"/>
    </source>
</evidence>
<accession>A0ABN9G388</accession>
<keyword evidence="2" id="KW-1185">Reference proteome</keyword>
<reference evidence="1" key="1">
    <citation type="submission" date="2023-05" db="EMBL/GenBank/DDBJ databases">
        <authorList>
            <person name="Stuckert A."/>
        </authorList>
    </citation>
    <scope>NUCLEOTIDE SEQUENCE</scope>
</reference>
<proteinExistence type="predicted"/>